<keyword evidence="1" id="KW-0378">Hydrolase</keyword>
<dbReference type="OrthoDB" id="687790at2759"/>
<keyword evidence="2" id="KW-0812">Transmembrane</keyword>
<evidence type="ECO:0000259" key="3">
    <source>
        <dbReference type="Pfam" id="PF05970"/>
    </source>
</evidence>
<keyword evidence="1" id="KW-0234">DNA repair</keyword>
<evidence type="ECO:0000313" key="4">
    <source>
        <dbReference type="EMBL" id="KAF7832310.1"/>
    </source>
</evidence>
<keyword evidence="1" id="KW-0233">DNA recombination</keyword>
<sequence>MSRIYPIVERLQIHLRNMQMVQFNEDQSVSEIIGDERNTQTQLTEYFIMNRVDHEARNYLYIEFPLHYTWVKKSTRMEEKEKSEEVAMRRGLLENDDIIRQCLQEASTFCSPVALRRLFVTILLYCQPTDTLLSQHGKHIVDYDLPALMDDSEGGTRKTFLYHVLLSSVRKIGMIALAMASSGIAATILLGGRTAYSRFKIPLSVDAVDKSVEHNCHMTFL</sequence>
<keyword evidence="1" id="KW-0227">DNA damage</keyword>
<dbReference type="GO" id="GO:0006310">
    <property type="term" value="P:DNA recombination"/>
    <property type="evidence" value="ECO:0007669"/>
    <property type="project" value="UniProtKB-KW"/>
</dbReference>
<dbReference type="PANTHER" id="PTHR10492:SF94">
    <property type="entry name" value="ATP-DEPENDENT DNA HELICASE"/>
    <property type="match status" value="1"/>
</dbReference>
<keyword evidence="5" id="KW-1185">Reference proteome</keyword>
<evidence type="ECO:0000256" key="1">
    <source>
        <dbReference type="RuleBase" id="RU363044"/>
    </source>
</evidence>
<keyword evidence="2" id="KW-1133">Transmembrane helix</keyword>
<dbReference type="GO" id="GO:0016787">
    <property type="term" value="F:hydrolase activity"/>
    <property type="evidence" value="ECO:0007669"/>
    <property type="project" value="UniProtKB-KW"/>
</dbReference>
<organism evidence="4 5">
    <name type="scientific">Senna tora</name>
    <dbReference type="NCBI Taxonomy" id="362788"/>
    <lineage>
        <taxon>Eukaryota</taxon>
        <taxon>Viridiplantae</taxon>
        <taxon>Streptophyta</taxon>
        <taxon>Embryophyta</taxon>
        <taxon>Tracheophyta</taxon>
        <taxon>Spermatophyta</taxon>
        <taxon>Magnoliopsida</taxon>
        <taxon>eudicotyledons</taxon>
        <taxon>Gunneridae</taxon>
        <taxon>Pentapetalae</taxon>
        <taxon>rosids</taxon>
        <taxon>fabids</taxon>
        <taxon>Fabales</taxon>
        <taxon>Fabaceae</taxon>
        <taxon>Caesalpinioideae</taxon>
        <taxon>Cassia clade</taxon>
        <taxon>Senna</taxon>
    </lineage>
</organism>
<comment type="catalytic activity">
    <reaction evidence="1">
        <text>ATP + H2O = ADP + phosphate + H(+)</text>
        <dbReference type="Rhea" id="RHEA:13065"/>
        <dbReference type="ChEBI" id="CHEBI:15377"/>
        <dbReference type="ChEBI" id="CHEBI:15378"/>
        <dbReference type="ChEBI" id="CHEBI:30616"/>
        <dbReference type="ChEBI" id="CHEBI:43474"/>
        <dbReference type="ChEBI" id="CHEBI:456216"/>
        <dbReference type="EC" id="5.6.2.3"/>
    </reaction>
</comment>
<dbReference type="GO" id="GO:0006281">
    <property type="term" value="P:DNA repair"/>
    <property type="evidence" value="ECO:0007669"/>
    <property type="project" value="UniProtKB-KW"/>
</dbReference>
<comment type="cofactor">
    <cofactor evidence="1">
        <name>Mg(2+)</name>
        <dbReference type="ChEBI" id="CHEBI:18420"/>
    </cofactor>
</comment>
<feature type="domain" description="DNA helicase Pif1-like DEAD-box helicase" evidence="3">
    <location>
        <begin position="153"/>
        <end position="210"/>
    </location>
</feature>
<dbReference type="InterPro" id="IPR010285">
    <property type="entry name" value="DNA_helicase_pif1-like_DEAD"/>
</dbReference>
<proteinExistence type="inferred from homology"/>
<comment type="caution">
    <text evidence="4">The sequence shown here is derived from an EMBL/GenBank/DDBJ whole genome shotgun (WGS) entry which is preliminary data.</text>
</comment>
<dbReference type="GO" id="GO:0043139">
    <property type="term" value="F:5'-3' DNA helicase activity"/>
    <property type="evidence" value="ECO:0007669"/>
    <property type="project" value="UniProtKB-EC"/>
</dbReference>
<reference evidence="4" key="1">
    <citation type="submission" date="2020-09" db="EMBL/GenBank/DDBJ databases">
        <title>Genome-Enabled Discovery of Anthraquinone Biosynthesis in Senna tora.</title>
        <authorList>
            <person name="Kang S.-H."/>
            <person name="Pandey R.P."/>
            <person name="Lee C.-M."/>
            <person name="Sim J.-S."/>
            <person name="Jeong J.-T."/>
            <person name="Choi B.-S."/>
            <person name="Jung M."/>
            <person name="Ginzburg D."/>
            <person name="Zhao K."/>
            <person name="Won S.Y."/>
            <person name="Oh T.-J."/>
            <person name="Yu Y."/>
            <person name="Kim N.-H."/>
            <person name="Lee O.R."/>
            <person name="Lee T.-H."/>
            <person name="Bashyal P."/>
            <person name="Kim T.-S."/>
            <person name="Lee W.-H."/>
            <person name="Kawkins C."/>
            <person name="Kim C.-K."/>
            <person name="Kim J.S."/>
            <person name="Ahn B.O."/>
            <person name="Rhee S.Y."/>
            <person name="Sohng J.K."/>
        </authorList>
    </citation>
    <scope>NUCLEOTIDE SEQUENCE</scope>
    <source>
        <tissue evidence="4">Leaf</tissue>
    </source>
</reference>
<accession>A0A834WTT7</accession>
<gene>
    <name evidence="4" type="ORF">G2W53_014643</name>
</gene>
<name>A0A834WTT7_9FABA</name>
<dbReference type="AlphaFoldDB" id="A0A834WTT7"/>
<dbReference type="PANTHER" id="PTHR10492">
    <property type="match status" value="1"/>
</dbReference>
<evidence type="ECO:0000256" key="2">
    <source>
        <dbReference type="SAM" id="Phobius"/>
    </source>
</evidence>
<feature type="transmembrane region" description="Helical" evidence="2">
    <location>
        <begin position="172"/>
        <end position="191"/>
    </location>
</feature>
<keyword evidence="1" id="KW-0547">Nucleotide-binding</keyword>
<dbReference type="Proteomes" id="UP000634136">
    <property type="component" value="Unassembled WGS sequence"/>
</dbReference>
<evidence type="ECO:0000313" key="5">
    <source>
        <dbReference type="Proteomes" id="UP000634136"/>
    </source>
</evidence>
<comment type="similarity">
    <text evidence="1">Belongs to the helicase family.</text>
</comment>
<protein>
    <recommendedName>
        <fullName evidence="1">ATP-dependent DNA helicase</fullName>
        <ecNumber evidence="1">5.6.2.3</ecNumber>
    </recommendedName>
</protein>
<dbReference type="Pfam" id="PF05970">
    <property type="entry name" value="PIF1"/>
    <property type="match status" value="1"/>
</dbReference>
<dbReference type="GO" id="GO:0000723">
    <property type="term" value="P:telomere maintenance"/>
    <property type="evidence" value="ECO:0007669"/>
    <property type="project" value="InterPro"/>
</dbReference>
<keyword evidence="2" id="KW-0472">Membrane</keyword>
<dbReference type="EMBL" id="JAAIUW010000005">
    <property type="protein sequence ID" value="KAF7832310.1"/>
    <property type="molecule type" value="Genomic_DNA"/>
</dbReference>
<dbReference type="EC" id="5.6.2.3" evidence="1"/>
<keyword evidence="1 4" id="KW-0347">Helicase</keyword>
<dbReference type="GO" id="GO:0005524">
    <property type="term" value="F:ATP binding"/>
    <property type="evidence" value="ECO:0007669"/>
    <property type="project" value="UniProtKB-KW"/>
</dbReference>
<keyword evidence="1" id="KW-0067">ATP-binding</keyword>